<feature type="compositionally biased region" description="Polar residues" evidence="3">
    <location>
        <begin position="35"/>
        <end position="45"/>
    </location>
</feature>
<name>A0A9P4R6L2_9PLEO</name>
<keyword evidence="1" id="KW-0479">Metal-binding</keyword>
<keyword evidence="4" id="KW-0472">Membrane</keyword>
<protein>
    <recommendedName>
        <fullName evidence="5">Zn(2)-C6 fungal-type domain-containing protein</fullName>
    </recommendedName>
</protein>
<feature type="domain" description="Zn(2)-C6 fungal-type" evidence="5">
    <location>
        <begin position="62"/>
        <end position="92"/>
    </location>
</feature>
<dbReference type="CDD" id="cd12148">
    <property type="entry name" value="fungal_TF_MHR"/>
    <property type="match status" value="1"/>
</dbReference>
<keyword evidence="2" id="KW-0539">Nucleus</keyword>
<dbReference type="GO" id="GO:0000981">
    <property type="term" value="F:DNA-binding transcription factor activity, RNA polymerase II-specific"/>
    <property type="evidence" value="ECO:0007669"/>
    <property type="project" value="InterPro"/>
</dbReference>
<dbReference type="PANTHER" id="PTHR46910:SF4">
    <property type="entry name" value="ZN(2)-C6 FUNGAL-TYPE DOMAIN-CONTAINING PROTEIN"/>
    <property type="match status" value="1"/>
</dbReference>
<dbReference type="PANTHER" id="PTHR46910">
    <property type="entry name" value="TRANSCRIPTION FACTOR PDR1"/>
    <property type="match status" value="1"/>
</dbReference>
<dbReference type="Pfam" id="PF04082">
    <property type="entry name" value="Fungal_trans"/>
    <property type="match status" value="1"/>
</dbReference>
<comment type="caution">
    <text evidence="6">The sequence shown here is derived from an EMBL/GenBank/DDBJ whole genome shotgun (WGS) entry which is preliminary data.</text>
</comment>
<dbReference type="SMART" id="SM00066">
    <property type="entry name" value="GAL4"/>
    <property type="match status" value="1"/>
</dbReference>
<evidence type="ECO:0000313" key="7">
    <source>
        <dbReference type="Proteomes" id="UP000799444"/>
    </source>
</evidence>
<dbReference type="SUPFAM" id="SSF57701">
    <property type="entry name" value="Zn2/Cys6 DNA-binding domain"/>
    <property type="match status" value="1"/>
</dbReference>
<dbReference type="PROSITE" id="PS50048">
    <property type="entry name" value="ZN2_CY6_FUNGAL_2"/>
    <property type="match status" value="1"/>
</dbReference>
<dbReference type="CDD" id="cd00067">
    <property type="entry name" value="GAL4"/>
    <property type="match status" value="1"/>
</dbReference>
<feature type="region of interest" description="Disordered" evidence="3">
    <location>
        <begin position="150"/>
        <end position="179"/>
    </location>
</feature>
<dbReference type="InterPro" id="IPR050987">
    <property type="entry name" value="AtrR-like"/>
</dbReference>
<dbReference type="GO" id="GO:0003677">
    <property type="term" value="F:DNA binding"/>
    <property type="evidence" value="ECO:0007669"/>
    <property type="project" value="InterPro"/>
</dbReference>
<sequence length="891" mass="97757">MGPKRALDSDLQPAVKLPKLENGVAGIAPVAPSPLSGQHPLNSDFSTSVKKKLASSTRTGQACDRCKVRKIRCDGRAEGCSPCAQNRTQCKTTDRITGRATTRGHVEATEAENNYLRAHIADLQAQVKELGAEPRALAAYNGFAPPSLSWQQSSGVANDSSAWGDRRASTSPLPPYASDPSELQHLPQFKTGSIGDNYLGVSSADSLLSHIKGTSLSVFGTEIDITDYAVNEEEYDKSVMSYNHFLRVALNDGPLVEQAPLPDRKQLVELATWYLRSLNPYSMLLDKPTFMALIYKIGNSPEFRPSPAETVCVHMMLATIKYQISVRNGEEAMTEEAHRHYRYALSFFKDLLHSHTWQDVQALTLICAHLRNFPKPGAAWIMCSTTFLLAVELGLHRSTKAWAHSMDKIEVEMRKRIFWTLHALTTNLSGKLGRPMPINMEDIDVEFPEPVNDCLPGEEVNLPEFAKCSFNVGIQTAKYTVWSSELYRYIYAVRSSPGNYTDSLRRLENGIQQWRNELPPELADHTRAAPENYIFALFLEQWEQEFQLLLHHPAVCRTTDPEVINSNLDKCLEASQKMLHNCNEMRKMRCLDIPWINTVVYIAAIFTILFVSFQRKDEMTSASMTKLRDDMTQWIDVIGECGQLLGSGDNLKKAISKLVEHSLNGINDSIVKRTATESLARAALQTPQDQQTAAPLYNNSVVYTEQYTEPANATTGTLAASSAPYAAAPAGASYPYTSAPTTSATPHPQANHNFSAQTYGGSEDTGMTPSHVAALAAATISSGPSQTGDGYAYTTSHVGSNGHQVPYSANGATSNDWRQWARTYTNQVPHSGDYLNTASTLMALGGREGGSQAPVPDSTAPVEPAAMQGPGLSSYQWPGMMFGMGSNGHVP</sequence>
<evidence type="ECO:0000256" key="2">
    <source>
        <dbReference type="ARBA" id="ARBA00023242"/>
    </source>
</evidence>
<evidence type="ECO:0000313" key="6">
    <source>
        <dbReference type="EMBL" id="KAF2737707.1"/>
    </source>
</evidence>
<keyword evidence="7" id="KW-1185">Reference proteome</keyword>
<dbReference type="PROSITE" id="PS00463">
    <property type="entry name" value="ZN2_CY6_FUNGAL_1"/>
    <property type="match status" value="1"/>
</dbReference>
<dbReference type="Gene3D" id="4.10.240.10">
    <property type="entry name" value="Zn(2)-C6 fungal-type DNA-binding domain"/>
    <property type="match status" value="1"/>
</dbReference>
<dbReference type="Proteomes" id="UP000799444">
    <property type="component" value="Unassembled WGS sequence"/>
</dbReference>
<feature type="region of interest" description="Disordered" evidence="3">
    <location>
        <begin position="846"/>
        <end position="869"/>
    </location>
</feature>
<keyword evidence="4" id="KW-0812">Transmembrane</keyword>
<organism evidence="6 7">
    <name type="scientific">Polyplosphaeria fusca</name>
    <dbReference type="NCBI Taxonomy" id="682080"/>
    <lineage>
        <taxon>Eukaryota</taxon>
        <taxon>Fungi</taxon>
        <taxon>Dikarya</taxon>
        <taxon>Ascomycota</taxon>
        <taxon>Pezizomycotina</taxon>
        <taxon>Dothideomycetes</taxon>
        <taxon>Pleosporomycetidae</taxon>
        <taxon>Pleosporales</taxon>
        <taxon>Tetraplosphaeriaceae</taxon>
        <taxon>Polyplosphaeria</taxon>
    </lineage>
</organism>
<dbReference type="InterPro" id="IPR007219">
    <property type="entry name" value="XnlR_reg_dom"/>
</dbReference>
<proteinExistence type="predicted"/>
<dbReference type="Pfam" id="PF00172">
    <property type="entry name" value="Zn_clus"/>
    <property type="match status" value="1"/>
</dbReference>
<feature type="compositionally biased region" description="Polar residues" evidence="3">
    <location>
        <begin position="150"/>
        <end position="161"/>
    </location>
</feature>
<dbReference type="InterPro" id="IPR036864">
    <property type="entry name" value="Zn2-C6_fun-type_DNA-bd_sf"/>
</dbReference>
<evidence type="ECO:0000256" key="4">
    <source>
        <dbReference type="SAM" id="Phobius"/>
    </source>
</evidence>
<accession>A0A9P4R6L2</accession>
<dbReference type="OrthoDB" id="4456959at2759"/>
<dbReference type="InterPro" id="IPR001138">
    <property type="entry name" value="Zn2Cys6_DnaBD"/>
</dbReference>
<evidence type="ECO:0000259" key="5">
    <source>
        <dbReference type="PROSITE" id="PS50048"/>
    </source>
</evidence>
<evidence type="ECO:0000256" key="1">
    <source>
        <dbReference type="ARBA" id="ARBA00022723"/>
    </source>
</evidence>
<feature type="transmembrane region" description="Helical" evidence="4">
    <location>
        <begin position="595"/>
        <end position="613"/>
    </location>
</feature>
<reference evidence="6" key="1">
    <citation type="journal article" date="2020" name="Stud. Mycol.">
        <title>101 Dothideomycetes genomes: a test case for predicting lifestyles and emergence of pathogens.</title>
        <authorList>
            <person name="Haridas S."/>
            <person name="Albert R."/>
            <person name="Binder M."/>
            <person name="Bloem J."/>
            <person name="Labutti K."/>
            <person name="Salamov A."/>
            <person name="Andreopoulos B."/>
            <person name="Baker S."/>
            <person name="Barry K."/>
            <person name="Bills G."/>
            <person name="Bluhm B."/>
            <person name="Cannon C."/>
            <person name="Castanera R."/>
            <person name="Culley D."/>
            <person name="Daum C."/>
            <person name="Ezra D."/>
            <person name="Gonzalez J."/>
            <person name="Henrissat B."/>
            <person name="Kuo A."/>
            <person name="Liang C."/>
            <person name="Lipzen A."/>
            <person name="Lutzoni F."/>
            <person name="Magnuson J."/>
            <person name="Mondo S."/>
            <person name="Nolan M."/>
            <person name="Ohm R."/>
            <person name="Pangilinan J."/>
            <person name="Park H.-J."/>
            <person name="Ramirez L."/>
            <person name="Alfaro M."/>
            <person name="Sun H."/>
            <person name="Tritt A."/>
            <person name="Yoshinaga Y."/>
            <person name="Zwiers L.-H."/>
            <person name="Turgeon B."/>
            <person name="Goodwin S."/>
            <person name="Spatafora J."/>
            <person name="Crous P."/>
            <person name="Grigoriev I."/>
        </authorList>
    </citation>
    <scope>NUCLEOTIDE SEQUENCE</scope>
    <source>
        <strain evidence="6">CBS 125425</strain>
    </source>
</reference>
<evidence type="ECO:0000256" key="3">
    <source>
        <dbReference type="SAM" id="MobiDB-lite"/>
    </source>
</evidence>
<dbReference type="AlphaFoldDB" id="A0A9P4R6L2"/>
<dbReference type="SMART" id="SM00906">
    <property type="entry name" value="Fungal_trans"/>
    <property type="match status" value="1"/>
</dbReference>
<dbReference type="GO" id="GO:0006351">
    <property type="term" value="P:DNA-templated transcription"/>
    <property type="evidence" value="ECO:0007669"/>
    <property type="project" value="InterPro"/>
</dbReference>
<dbReference type="GO" id="GO:0008270">
    <property type="term" value="F:zinc ion binding"/>
    <property type="evidence" value="ECO:0007669"/>
    <property type="project" value="InterPro"/>
</dbReference>
<dbReference type="EMBL" id="ML996114">
    <property type="protein sequence ID" value="KAF2737707.1"/>
    <property type="molecule type" value="Genomic_DNA"/>
</dbReference>
<gene>
    <name evidence="6" type="ORF">EJ04DRAFT_95407</name>
</gene>
<feature type="region of interest" description="Disordered" evidence="3">
    <location>
        <begin position="26"/>
        <end position="45"/>
    </location>
</feature>
<keyword evidence="4" id="KW-1133">Transmembrane helix</keyword>